<feature type="compositionally biased region" description="Polar residues" evidence="6">
    <location>
        <begin position="143"/>
        <end position="153"/>
    </location>
</feature>
<reference evidence="8 9" key="1">
    <citation type="journal article" date="2018" name="BMC Genomics">
        <title>Genomic evidence for intraspecific hybridization in a clonal and extremely halotolerant yeast.</title>
        <authorList>
            <person name="Gostincar C."/>
            <person name="Stajich J.E."/>
            <person name="Zupancic J."/>
            <person name="Zalar P."/>
            <person name="Gunde-Cimerman N."/>
        </authorList>
    </citation>
    <scope>NUCLEOTIDE SEQUENCE [LARGE SCALE GENOMIC DNA]</scope>
    <source>
        <strain evidence="8 9">EXF-6656</strain>
    </source>
</reference>
<dbReference type="AlphaFoldDB" id="A0A3M6X005"/>
<organism evidence="8 9">
    <name type="scientific">Hortaea werneckii</name>
    <name type="common">Black yeast</name>
    <name type="synonym">Cladosporium werneckii</name>
    <dbReference type="NCBI Taxonomy" id="91943"/>
    <lineage>
        <taxon>Eukaryota</taxon>
        <taxon>Fungi</taxon>
        <taxon>Dikarya</taxon>
        <taxon>Ascomycota</taxon>
        <taxon>Pezizomycotina</taxon>
        <taxon>Dothideomycetes</taxon>
        <taxon>Dothideomycetidae</taxon>
        <taxon>Mycosphaerellales</taxon>
        <taxon>Teratosphaeriaceae</taxon>
        <taxon>Hortaea</taxon>
    </lineage>
</organism>
<dbReference type="VEuPathDB" id="FungiDB:BTJ68_01270"/>
<feature type="compositionally biased region" description="Low complexity" evidence="6">
    <location>
        <begin position="17"/>
        <end position="32"/>
    </location>
</feature>
<dbReference type="InterPro" id="IPR006571">
    <property type="entry name" value="TLDc_dom"/>
</dbReference>
<evidence type="ECO:0000256" key="5">
    <source>
        <dbReference type="ARBA" id="ARBA00040604"/>
    </source>
</evidence>
<feature type="compositionally biased region" description="Polar residues" evidence="6">
    <location>
        <begin position="428"/>
        <end position="446"/>
    </location>
</feature>
<gene>
    <name evidence="8" type="ORF">D0869_04911</name>
</gene>
<dbReference type="EMBL" id="QWIJ01000312">
    <property type="protein sequence ID" value="RMX83979.1"/>
    <property type="molecule type" value="Genomic_DNA"/>
</dbReference>
<evidence type="ECO:0000256" key="6">
    <source>
        <dbReference type="SAM" id="MobiDB-lite"/>
    </source>
</evidence>
<evidence type="ECO:0000256" key="1">
    <source>
        <dbReference type="ARBA" id="ARBA00004173"/>
    </source>
</evidence>
<name>A0A3M6X005_HORWE</name>
<dbReference type="SMART" id="SM00584">
    <property type="entry name" value="TLDc"/>
    <property type="match status" value="1"/>
</dbReference>
<feature type="region of interest" description="Disordered" evidence="6">
    <location>
        <begin position="601"/>
        <end position="635"/>
    </location>
</feature>
<dbReference type="PANTHER" id="PTHR23354">
    <property type="entry name" value="NUCLEOLAR PROTEIN 7/ESTROGEN RECEPTOR COACTIVATOR-RELATED"/>
    <property type="match status" value="1"/>
</dbReference>
<protein>
    <recommendedName>
        <fullName evidence="5">Oxidation resistance protein 1</fullName>
    </recommendedName>
</protein>
<evidence type="ECO:0000256" key="4">
    <source>
        <dbReference type="ARBA" id="ARBA00037112"/>
    </source>
</evidence>
<dbReference type="Proteomes" id="UP000281245">
    <property type="component" value="Unassembled WGS sequence"/>
</dbReference>
<sequence>MAPSHDKPSMLTPPPSTVDSDTSPTSTSVSAALTSNAVKPDLKKIAWEKAERMFSSMTAAQRQEKEAALLHNPAYSQLQTGDGVSILKKFLVSTMHGVLIEQAEMVENHSRQVPAKDNGVQTSAPMQMTSSSIQRQPLFPKQTPKSSATPSKQPSLVAASSSRSVLPRPQILQPGAKQHAIARIAQPQEQQARVEVARYIQSGGATRAARLCNHHVTQLHELQLWESAPDKSTFNPAEPCTPAVFNESVTRETALMPMCAGCSLREGAITPVGEGPKGEMIFQKQIVDTCTCGTSIFDGDCWMCETGRIEAVKRLAIMKREIGSHNGNPAAAAASSLLRCACGQQMISPGLARRCAGCGGIQTAPYRNFYGQEVIFHDGSAAIKELRDAFTGMPLPSAAGTAAQAFLMPSNQYSPPEDIAITKKRKGNQTSSSAAPAPKRTSQQPANLRRNAIQRPPPGHVLLFADNPENENAATALANMGLRIDLTSCPREALGPTLRLRKLLDSNKDFVFDNQNCQLAKALKVPMSAQTSDEPPTARSALHPPETASPPPAEQHRSSNSFYNTLNYFAHPVAYTFSGLARRLSEDEAPTPLARALSANYNGSMNDPTTGVFNPPSKTAPQRRPSPFQPPPLTPLTLQGYRESTKGKSRLLSRALGEEIRLLMPARLQLMDQWHLTYSLEQDGSTLSTLYNLCDQHRGKRGGFVLVVRDAGGGIFGAYLTDPPKSQAHYFGSGECFLWRAFRLPALPDLSSLPPPPSEDTTHLQRMTTVGVSRQASNASLASLNVPATQANGKAPKTGTATPERIRFKAFPFTGENDFSMFCQPDYLSVGGGDGRYGLWLDAGLSKGVSDTCPTFGNEPLSEEGVKWDVLGVEMWYVGS</sequence>
<dbReference type="GO" id="GO:0005739">
    <property type="term" value="C:mitochondrion"/>
    <property type="evidence" value="ECO:0007669"/>
    <property type="project" value="UniProtKB-SubCell"/>
</dbReference>
<feature type="domain" description="TLDc" evidence="7">
    <location>
        <begin position="650"/>
        <end position="879"/>
    </location>
</feature>
<evidence type="ECO:0000313" key="9">
    <source>
        <dbReference type="Proteomes" id="UP000281245"/>
    </source>
</evidence>
<feature type="compositionally biased region" description="Polar residues" evidence="6">
    <location>
        <begin position="119"/>
        <end position="135"/>
    </location>
</feature>
<comment type="subcellular location">
    <subcellularLocation>
        <location evidence="1">Mitochondrion</location>
    </subcellularLocation>
</comment>
<feature type="compositionally biased region" description="Low complexity" evidence="6">
    <location>
        <begin position="154"/>
        <end position="164"/>
    </location>
</feature>
<comment type="function">
    <text evidence="4">May be involved in protection from oxidative damage.</text>
</comment>
<dbReference type="GO" id="GO:0006979">
    <property type="term" value="P:response to oxidative stress"/>
    <property type="evidence" value="ECO:0007669"/>
    <property type="project" value="TreeGrafter"/>
</dbReference>
<feature type="region of interest" description="Disordered" evidence="6">
    <location>
        <begin position="525"/>
        <end position="559"/>
    </location>
</feature>
<feature type="region of interest" description="Disordered" evidence="6">
    <location>
        <begin position="1"/>
        <end position="32"/>
    </location>
</feature>
<dbReference type="GO" id="GO:0005634">
    <property type="term" value="C:nucleus"/>
    <property type="evidence" value="ECO:0007669"/>
    <property type="project" value="TreeGrafter"/>
</dbReference>
<keyword evidence="3" id="KW-0496">Mitochondrion</keyword>
<dbReference type="OrthoDB" id="26679at2759"/>
<dbReference type="Pfam" id="PF07534">
    <property type="entry name" value="TLD"/>
    <property type="match status" value="2"/>
</dbReference>
<evidence type="ECO:0000259" key="7">
    <source>
        <dbReference type="PROSITE" id="PS51886"/>
    </source>
</evidence>
<evidence type="ECO:0000256" key="3">
    <source>
        <dbReference type="ARBA" id="ARBA00023128"/>
    </source>
</evidence>
<comment type="similarity">
    <text evidence="2">Belongs to the OXR1 family.</text>
</comment>
<dbReference type="PROSITE" id="PS51886">
    <property type="entry name" value="TLDC"/>
    <property type="match status" value="1"/>
</dbReference>
<evidence type="ECO:0000313" key="8">
    <source>
        <dbReference type="EMBL" id="RMX83979.1"/>
    </source>
</evidence>
<dbReference type="PANTHER" id="PTHR23354:SF62">
    <property type="entry name" value="MUSTARD, ISOFORM V"/>
    <property type="match status" value="1"/>
</dbReference>
<feature type="region of interest" description="Disordered" evidence="6">
    <location>
        <begin position="109"/>
        <end position="164"/>
    </location>
</feature>
<accession>A0A3M6X005</accession>
<proteinExistence type="inferred from homology"/>
<comment type="caution">
    <text evidence="8">The sequence shown here is derived from an EMBL/GenBank/DDBJ whole genome shotgun (WGS) entry which is preliminary data.</text>
</comment>
<evidence type="ECO:0000256" key="2">
    <source>
        <dbReference type="ARBA" id="ARBA00009540"/>
    </source>
</evidence>
<feature type="compositionally biased region" description="Polar residues" evidence="6">
    <location>
        <begin position="601"/>
        <end position="620"/>
    </location>
</feature>
<feature type="region of interest" description="Disordered" evidence="6">
    <location>
        <begin position="424"/>
        <end position="452"/>
    </location>
</feature>